<keyword evidence="3 7" id="KW-0732">Signal</keyword>
<reference evidence="8 9" key="1">
    <citation type="submission" date="2024-09" db="EMBL/GenBank/DDBJ databases">
        <authorList>
            <person name="Sun Q."/>
            <person name="Mori K."/>
        </authorList>
    </citation>
    <scope>NUCLEOTIDE SEQUENCE [LARGE SCALE GENOMIC DNA]</scope>
    <source>
        <strain evidence="8 9">CCM 8543</strain>
    </source>
</reference>
<gene>
    <name evidence="8" type="ORF">ACFFJ2_19280</name>
</gene>
<evidence type="ECO:0000256" key="5">
    <source>
        <dbReference type="ARBA" id="ARBA00023180"/>
    </source>
</evidence>
<dbReference type="Gene3D" id="3.40.50.1820">
    <property type="entry name" value="alpha/beta hydrolase"/>
    <property type="match status" value="1"/>
</dbReference>
<evidence type="ECO:0000256" key="6">
    <source>
        <dbReference type="SAM" id="MobiDB-lite"/>
    </source>
</evidence>
<evidence type="ECO:0000256" key="4">
    <source>
        <dbReference type="ARBA" id="ARBA00022801"/>
    </source>
</evidence>
<proteinExistence type="predicted"/>
<evidence type="ECO:0000256" key="7">
    <source>
        <dbReference type="SAM" id="SignalP"/>
    </source>
</evidence>
<feature type="region of interest" description="Disordered" evidence="6">
    <location>
        <begin position="27"/>
        <end position="56"/>
    </location>
</feature>
<dbReference type="SUPFAM" id="SSF53474">
    <property type="entry name" value="alpha/beta-Hydrolases"/>
    <property type="match status" value="1"/>
</dbReference>
<name>A0ABV6DD07_9HYPH</name>
<keyword evidence="4" id="KW-0378">Hydrolase</keyword>
<organism evidence="8 9">
    <name type="scientific">Chelativorans intermedius</name>
    <dbReference type="NCBI Taxonomy" id="515947"/>
    <lineage>
        <taxon>Bacteria</taxon>
        <taxon>Pseudomonadati</taxon>
        <taxon>Pseudomonadota</taxon>
        <taxon>Alphaproteobacteria</taxon>
        <taxon>Hyphomicrobiales</taxon>
        <taxon>Phyllobacteriaceae</taxon>
        <taxon>Chelativorans</taxon>
    </lineage>
</organism>
<comment type="caution">
    <text evidence="8">The sequence shown here is derived from an EMBL/GenBank/DDBJ whole genome shotgun (WGS) entry which is preliminary data.</text>
</comment>
<keyword evidence="5" id="KW-0325">Glycoprotein</keyword>
<dbReference type="InterPro" id="IPR029058">
    <property type="entry name" value="AB_hydrolase_fold"/>
</dbReference>
<evidence type="ECO:0000256" key="3">
    <source>
        <dbReference type="ARBA" id="ARBA00022729"/>
    </source>
</evidence>
<keyword evidence="1" id="KW-0121">Carboxypeptidase</keyword>
<keyword evidence="9" id="KW-1185">Reference proteome</keyword>
<evidence type="ECO:0000313" key="8">
    <source>
        <dbReference type="EMBL" id="MFC0210535.1"/>
    </source>
</evidence>
<dbReference type="PANTHER" id="PTHR11802:SF3">
    <property type="entry name" value="RETINOID-INDUCIBLE SERINE CARBOXYPEPTIDASE"/>
    <property type="match status" value="1"/>
</dbReference>
<dbReference type="Proteomes" id="UP001589755">
    <property type="component" value="Unassembled WGS sequence"/>
</dbReference>
<sequence>MRAQAFLVAFLVWFLAAPLAFAQDEDDAREAAPAAETHEAQPADAQGRLPETRRTRHTIRIGGEDIRFLATAGAITLSGAQDRPEADIAFVSYALEGAEPAARPVTFAVNGGPGAASAYLHLGVLGPWILPMDEEQIMPSQKVELVENPQTWLAFTDLVFIDPVGTGFSRLVDSNERLRERYLSIDGDIEALARFIVRWLTENGRLASPKYFVGESYGGFRGPLLAKALQTDHGIGLNGMVLLSPVLDFGWWAQPEHSPLPLVSRLPSFAATEMERRGTFSEEGLRDAEAYASGAFVTDFLRGVNDEGALDRIVERVSELTGLPQSLLREHDGRIDMGTFTRNFLREEGRIASSYDAAVSLEAPVRGRRTHLPDPVLDAMTAPLTSAILAHYRDTLGWMPERRYHLLNSGVNRAWEWGGGRGQPEAISALGQVLALDPTFRALVVHGYTDLVTPYFASELLLRQLPAFGQGERLWLRTYRGGHMFYTREGSRTAFQEDARLLYRDR</sequence>
<dbReference type="Pfam" id="PF00450">
    <property type="entry name" value="Peptidase_S10"/>
    <property type="match status" value="1"/>
</dbReference>
<feature type="chain" id="PRO_5045297077" evidence="7">
    <location>
        <begin position="23"/>
        <end position="506"/>
    </location>
</feature>
<evidence type="ECO:0000256" key="2">
    <source>
        <dbReference type="ARBA" id="ARBA00022670"/>
    </source>
</evidence>
<feature type="signal peptide" evidence="7">
    <location>
        <begin position="1"/>
        <end position="22"/>
    </location>
</feature>
<evidence type="ECO:0000313" key="9">
    <source>
        <dbReference type="Proteomes" id="UP001589755"/>
    </source>
</evidence>
<dbReference type="InterPro" id="IPR001563">
    <property type="entry name" value="Peptidase_S10"/>
</dbReference>
<keyword evidence="2" id="KW-0645">Protease</keyword>
<dbReference type="EMBL" id="JBHLXD010000060">
    <property type="protein sequence ID" value="MFC0210535.1"/>
    <property type="molecule type" value="Genomic_DNA"/>
</dbReference>
<dbReference type="PANTHER" id="PTHR11802">
    <property type="entry name" value="SERINE PROTEASE FAMILY S10 SERINE CARBOXYPEPTIDASE"/>
    <property type="match status" value="1"/>
</dbReference>
<evidence type="ECO:0000256" key="1">
    <source>
        <dbReference type="ARBA" id="ARBA00022645"/>
    </source>
</evidence>
<protein>
    <submittedName>
        <fullName evidence="8">S10 family peptidase</fullName>
    </submittedName>
</protein>
<dbReference type="RefSeq" id="WP_261522801.1">
    <property type="nucleotide sequence ID" value="NZ_JAODNW010000044.1"/>
</dbReference>
<accession>A0ABV6DD07</accession>